<dbReference type="InterPro" id="IPR042099">
    <property type="entry name" value="ANL_N_sf"/>
</dbReference>
<dbReference type="InterPro" id="IPR000873">
    <property type="entry name" value="AMP-dep_synth/lig_dom"/>
</dbReference>
<organism evidence="6 7">
    <name type="scientific">Aphanomyces stellatus</name>
    <dbReference type="NCBI Taxonomy" id="120398"/>
    <lineage>
        <taxon>Eukaryota</taxon>
        <taxon>Sar</taxon>
        <taxon>Stramenopiles</taxon>
        <taxon>Oomycota</taxon>
        <taxon>Saprolegniomycetes</taxon>
        <taxon>Saprolegniales</taxon>
        <taxon>Verrucalvaceae</taxon>
        <taxon>Aphanomyces</taxon>
    </lineage>
</organism>
<dbReference type="PANTHER" id="PTHR45527">
    <property type="entry name" value="NONRIBOSOMAL PEPTIDE SYNTHETASE"/>
    <property type="match status" value="1"/>
</dbReference>
<name>A0A485KFN9_9STRA</name>
<evidence type="ECO:0000256" key="2">
    <source>
        <dbReference type="ARBA" id="ARBA00022553"/>
    </source>
</evidence>
<sequence length="572" mass="62486">MMTSDLVDALEGKPLLPRPSFLGVVDYIEAQDKTATEDYWRSYLSGFAPCPIALSGHVASDESLPHEPLEIETQVSLDDVKAAAQRVGVTPAELNKIAWAVTLQKYTRQNDVVFGQVMANRDIPVKDADSILGPLINTVPYRVRFDETAPIQSIFDAVEAERASMMTHSYSSLADIKRWSGVDGELFDTLFVYQQLPDVPQIEQGSGLNIYGSTDSPHSHEYNLELLVTPQQSCMRCQAWFNPCILTSAQTGWILAEYDYTLNQLCAKSLRGITTSSLFDISQVQTQFIQSASLGSNIPLPYEMLHHAFEERAGRHPDVRAVEFEGSWLSYGELNDMANALAAKLIDIGVGVNCRVAVIMDRCLEFPLGLLAVLKVGAAVMPLDASFPVSRLRRVISDATATAALTTPLHSSTLTIASLGVHVESVSIDKLRQEAFETRFESPMVEASGNDEAVVLFTSGSTGRPKGVVLLHKGVVNVIAYRTREFGMVEGARVLQFLAIGFDMSQWEIWGALSNGATLVLRGEDAFKALATVDSITIPQVEICNAGRGTIANVLEGLVGPCREIDQLLRSI</sequence>
<dbReference type="Proteomes" id="UP000332933">
    <property type="component" value="Unassembled WGS sequence"/>
</dbReference>
<dbReference type="GO" id="GO:0003824">
    <property type="term" value="F:catalytic activity"/>
    <property type="evidence" value="ECO:0007669"/>
    <property type="project" value="InterPro"/>
</dbReference>
<evidence type="ECO:0000313" key="5">
    <source>
        <dbReference type="EMBL" id="KAF0708574.1"/>
    </source>
</evidence>
<keyword evidence="2" id="KW-0597">Phosphoprotein</keyword>
<dbReference type="GO" id="GO:0044550">
    <property type="term" value="P:secondary metabolite biosynthetic process"/>
    <property type="evidence" value="ECO:0007669"/>
    <property type="project" value="TreeGrafter"/>
</dbReference>
<dbReference type="Gene3D" id="3.30.559.30">
    <property type="entry name" value="Nonribosomal peptide synthetase, condensation domain"/>
    <property type="match status" value="1"/>
</dbReference>
<evidence type="ECO:0000313" key="6">
    <source>
        <dbReference type="EMBL" id="VFT83295.1"/>
    </source>
</evidence>
<dbReference type="EMBL" id="CAADRA010002491">
    <property type="protein sequence ID" value="VFT83295.1"/>
    <property type="molecule type" value="Genomic_DNA"/>
</dbReference>
<dbReference type="InterPro" id="IPR020845">
    <property type="entry name" value="AMP-binding_CS"/>
</dbReference>
<evidence type="ECO:0000256" key="1">
    <source>
        <dbReference type="ARBA" id="ARBA00022450"/>
    </source>
</evidence>
<evidence type="ECO:0000313" key="7">
    <source>
        <dbReference type="Proteomes" id="UP000332933"/>
    </source>
</evidence>
<gene>
    <name evidence="6" type="primary">Aste57867_6297</name>
    <name evidence="5" type="ORF">As57867_006283</name>
    <name evidence="6" type="ORF">ASTE57867_6297</name>
</gene>
<keyword evidence="1" id="KW-0596">Phosphopantetheine</keyword>
<dbReference type="PANTHER" id="PTHR45527:SF1">
    <property type="entry name" value="FATTY ACID SYNTHASE"/>
    <property type="match status" value="1"/>
</dbReference>
<dbReference type="EMBL" id="VJMH01002489">
    <property type="protein sequence ID" value="KAF0708574.1"/>
    <property type="molecule type" value="Genomic_DNA"/>
</dbReference>
<dbReference type="SUPFAM" id="SSF52777">
    <property type="entry name" value="CoA-dependent acyltransferases"/>
    <property type="match status" value="1"/>
</dbReference>
<dbReference type="PROSITE" id="PS00455">
    <property type="entry name" value="AMP_BINDING"/>
    <property type="match status" value="1"/>
</dbReference>
<dbReference type="GO" id="GO:0005737">
    <property type="term" value="C:cytoplasm"/>
    <property type="evidence" value="ECO:0007669"/>
    <property type="project" value="TreeGrafter"/>
</dbReference>
<dbReference type="SUPFAM" id="SSF56801">
    <property type="entry name" value="Acetyl-CoA synthetase-like"/>
    <property type="match status" value="1"/>
</dbReference>
<dbReference type="Gene3D" id="3.40.50.12780">
    <property type="entry name" value="N-terminal domain of ligase-like"/>
    <property type="match status" value="1"/>
</dbReference>
<dbReference type="GO" id="GO:0043041">
    <property type="term" value="P:amino acid activation for nonribosomal peptide biosynthetic process"/>
    <property type="evidence" value="ECO:0007669"/>
    <property type="project" value="TreeGrafter"/>
</dbReference>
<reference evidence="6 7" key="1">
    <citation type="submission" date="2019-03" db="EMBL/GenBank/DDBJ databases">
        <authorList>
            <person name="Gaulin E."/>
            <person name="Dumas B."/>
        </authorList>
    </citation>
    <scope>NUCLEOTIDE SEQUENCE [LARGE SCALE GENOMIC DNA]</scope>
    <source>
        <strain evidence="6">CBS 568.67</strain>
    </source>
</reference>
<feature type="domain" description="AMP-dependent synthetase/ligase" evidence="3">
    <location>
        <begin position="309"/>
        <end position="528"/>
    </location>
</feature>
<reference evidence="5" key="2">
    <citation type="submission" date="2019-06" db="EMBL/GenBank/DDBJ databases">
        <title>Genomics analysis of Aphanomyces spp. identifies a new class of oomycete effector associated with host adaptation.</title>
        <authorList>
            <person name="Gaulin E."/>
        </authorList>
    </citation>
    <scope>NUCLEOTIDE SEQUENCE</scope>
    <source>
        <strain evidence="5">CBS 578.67</strain>
    </source>
</reference>
<dbReference type="OrthoDB" id="75981at2759"/>
<dbReference type="Pfam" id="PF00501">
    <property type="entry name" value="AMP-binding"/>
    <property type="match status" value="1"/>
</dbReference>
<evidence type="ECO:0000259" key="3">
    <source>
        <dbReference type="Pfam" id="PF00501"/>
    </source>
</evidence>
<dbReference type="Pfam" id="PF00668">
    <property type="entry name" value="Condensation"/>
    <property type="match status" value="1"/>
</dbReference>
<proteinExistence type="predicted"/>
<protein>
    <submittedName>
        <fullName evidence="6">Aste57867_6297 protein</fullName>
    </submittedName>
</protein>
<accession>A0A485KFN9</accession>
<keyword evidence="7" id="KW-1185">Reference proteome</keyword>
<dbReference type="GO" id="GO:0031177">
    <property type="term" value="F:phosphopantetheine binding"/>
    <property type="evidence" value="ECO:0007669"/>
    <property type="project" value="TreeGrafter"/>
</dbReference>
<dbReference type="AlphaFoldDB" id="A0A485KFN9"/>
<dbReference type="InterPro" id="IPR001242">
    <property type="entry name" value="Condensation_dom"/>
</dbReference>
<evidence type="ECO:0000259" key="4">
    <source>
        <dbReference type="Pfam" id="PF00668"/>
    </source>
</evidence>
<feature type="domain" description="Condensation" evidence="4">
    <location>
        <begin position="26"/>
        <end position="266"/>
    </location>
</feature>